<keyword evidence="3 5" id="KW-0067">ATP-binding</keyword>
<dbReference type="PANTHER" id="PTHR42781">
    <property type="entry name" value="SPERMIDINE/PUTRESCINE IMPORT ATP-BINDING PROTEIN POTA"/>
    <property type="match status" value="1"/>
</dbReference>
<sequence>MSLTIRDLNVDNIVKDASFTVPDSHVVAIVGPSGSGKTTLLHAIAGFIATTSGNIFVDDEDITMQPVPHRPTAIMVERPTLFDMSVRDNIEFGLDDSRQSSKQRHDLANIVMTSLNISGLADRHPTTLSGGQAQRVALARTLVRRPRVLLLDEPLAHIESAIRNDIHHELLSQVHRLDLSVLYVTHDINDACLVADRIIVLADGRIIQDDTPEHLFLRPANSTVARLMGVPNVISPAQARIIAPHLSIASSPEIKVAIPPSKITLLPNPDQTILGNVGQVIDCVFSRSHYTVHVETEIGTLVVWSSRSFSIGEHCIVTIEYLWTFADTERITQDDLNMTQ</sequence>
<dbReference type="Pfam" id="PF00005">
    <property type="entry name" value="ABC_tran"/>
    <property type="match status" value="1"/>
</dbReference>
<dbReference type="RefSeq" id="WP_168917999.1">
    <property type="nucleotide sequence ID" value="NZ_CP050804.1"/>
</dbReference>
<dbReference type="InterPro" id="IPR027417">
    <property type="entry name" value="P-loop_NTPase"/>
</dbReference>
<proteinExistence type="predicted"/>
<dbReference type="Gene3D" id="3.40.50.300">
    <property type="entry name" value="P-loop containing nucleotide triphosphate hydrolases"/>
    <property type="match status" value="1"/>
</dbReference>
<dbReference type="InterPro" id="IPR050093">
    <property type="entry name" value="ABC_SmlMolc_Importer"/>
</dbReference>
<dbReference type="GO" id="GO:0016887">
    <property type="term" value="F:ATP hydrolysis activity"/>
    <property type="evidence" value="ECO:0007669"/>
    <property type="project" value="InterPro"/>
</dbReference>
<evidence type="ECO:0000313" key="5">
    <source>
        <dbReference type="EMBL" id="QJC22065.1"/>
    </source>
</evidence>
<dbReference type="KEGG" id="arca:HC352_05800"/>
<dbReference type="PROSITE" id="PS00211">
    <property type="entry name" value="ABC_TRANSPORTER_1"/>
    <property type="match status" value="1"/>
</dbReference>
<dbReference type="EMBL" id="CP050804">
    <property type="protein sequence ID" value="QJC22065.1"/>
    <property type="molecule type" value="Genomic_DNA"/>
</dbReference>
<dbReference type="PANTHER" id="PTHR42781:SF4">
    <property type="entry name" value="SPERMIDINE_PUTRESCINE IMPORT ATP-BINDING PROTEIN POTA"/>
    <property type="match status" value="1"/>
</dbReference>
<keyword evidence="6" id="KW-1185">Reference proteome</keyword>
<evidence type="ECO:0000256" key="3">
    <source>
        <dbReference type="ARBA" id="ARBA00022840"/>
    </source>
</evidence>
<evidence type="ECO:0000256" key="1">
    <source>
        <dbReference type="ARBA" id="ARBA00022448"/>
    </source>
</evidence>
<dbReference type="SMART" id="SM00382">
    <property type="entry name" value="AAA"/>
    <property type="match status" value="1"/>
</dbReference>
<keyword evidence="1" id="KW-0813">Transport</keyword>
<protein>
    <submittedName>
        <fullName evidence="5">ABC transporter ATP-binding protein</fullName>
    </submittedName>
</protein>
<dbReference type="InterPro" id="IPR003439">
    <property type="entry name" value="ABC_transporter-like_ATP-bd"/>
</dbReference>
<reference evidence="5 6" key="1">
    <citation type="submission" date="2020-03" db="EMBL/GenBank/DDBJ databases">
        <title>Complete genome of Arcanobacterium buesumensis sp. nov. strain 2701.</title>
        <authorList>
            <person name="Borowiak M."/>
            <person name="Alssahen M."/>
            <person name="Laemmler C."/>
            <person name="Malorny B."/>
            <person name="Hassan A."/>
            <person name="Prenger-Berninghoff E."/>
            <person name="Ploetz M."/>
            <person name="Abdulmawjood A."/>
        </authorList>
    </citation>
    <scope>NUCLEOTIDE SEQUENCE [LARGE SCALE GENOMIC DNA]</scope>
    <source>
        <strain evidence="5 6">2701</strain>
    </source>
</reference>
<dbReference type="Proteomes" id="UP000502298">
    <property type="component" value="Chromosome"/>
</dbReference>
<dbReference type="InterPro" id="IPR003593">
    <property type="entry name" value="AAA+_ATPase"/>
</dbReference>
<accession>A0A6H2ELW3</accession>
<organism evidence="5 6">
    <name type="scientific">Arcanobacterium buesumense</name>
    <dbReference type="NCBI Taxonomy" id="2722751"/>
    <lineage>
        <taxon>Bacteria</taxon>
        <taxon>Bacillati</taxon>
        <taxon>Actinomycetota</taxon>
        <taxon>Actinomycetes</taxon>
        <taxon>Actinomycetales</taxon>
        <taxon>Actinomycetaceae</taxon>
        <taxon>Arcanobacterium</taxon>
    </lineage>
</organism>
<gene>
    <name evidence="5" type="ORF">HC352_05800</name>
</gene>
<name>A0A6H2ELW3_9ACTO</name>
<dbReference type="InterPro" id="IPR017871">
    <property type="entry name" value="ABC_transporter-like_CS"/>
</dbReference>
<keyword evidence="2" id="KW-0547">Nucleotide-binding</keyword>
<dbReference type="GO" id="GO:0005524">
    <property type="term" value="F:ATP binding"/>
    <property type="evidence" value="ECO:0007669"/>
    <property type="project" value="UniProtKB-KW"/>
</dbReference>
<evidence type="ECO:0000256" key="2">
    <source>
        <dbReference type="ARBA" id="ARBA00022741"/>
    </source>
</evidence>
<evidence type="ECO:0000313" key="6">
    <source>
        <dbReference type="Proteomes" id="UP000502298"/>
    </source>
</evidence>
<dbReference type="AlphaFoldDB" id="A0A6H2ELW3"/>
<feature type="domain" description="ABC transporter" evidence="4">
    <location>
        <begin position="3"/>
        <end position="228"/>
    </location>
</feature>
<dbReference type="PROSITE" id="PS50893">
    <property type="entry name" value="ABC_TRANSPORTER_2"/>
    <property type="match status" value="1"/>
</dbReference>
<dbReference type="SUPFAM" id="SSF52540">
    <property type="entry name" value="P-loop containing nucleoside triphosphate hydrolases"/>
    <property type="match status" value="1"/>
</dbReference>
<evidence type="ECO:0000259" key="4">
    <source>
        <dbReference type="PROSITE" id="PS50893"/>
    </source>
</evidence>